<dbReference type="PANTHER" id="PTHR33279:SF6">
    <property type="entry name" value="SULFUR CARRIER PROTEIN YEDF-RELATED"/>
    <property type="match status" value="1"/>
</dbReference>
<reference evidence="3" key="1">
    <citation type="submission" date="2018-06" db="EMBL/GenBank/DDBJ databases">
        <authorList>
            <person name="Zhirakovskaya E."/>
        </authorList>
    </citation>
    <scope>NUCLEOTIDE SEQUENCE</scope>
</reference>
<sequence length="85" mass="9563">MNNQILPPHADHHIDAKGLKCPMPVIKLQQQVRKSQAGESIQIECTDSSAEQDITSWAKVNKHFIQKIEQTAFGCVILLIIKEKT</sequence>
<dbReference type="Gene3D" id="3.30.110.40">
    <property type="entry name" value="TusA-like domain"/>
    <property type="match status" value="1"/>
</dbReference>
<dbReference type="CDD" id="cd00291">
    <property type="entry name" value="SirA_YedF_YeeD"/>
    <property type="match status" value="1"/>
</dbReference>
<feature type="domain" description="UPF0033" evidence="2">
    <location>
        <begin position="14"/>
        <end position="38"/>
    </location>
</feature>
<dbReference type="SUPFAM" id="SSF64307">
    <property type="entry name" value="SirA-like"/>
    <property type="match status" value="1"/>
</dbReference>
<protein>
    <submittedName>
        <fullName evidence="3">SirA-like protein</fullName>
    </submittedName>
</protein>
<dbReference type="InterPro" id="IPR036868">
    <property type="entry name" value="TusA-like_sf"/>
</dbReference>
<dbReference type="AlphaFoldDB" id="A0A3B0W110"/>
<evidence type="ECO:0000256" key="1">
    <source>
        <dbReference type="ARBA" id="ARBA00008984"/>
    </source>
</evidence>
<proteinExistence type="inferred from homology"/>
<name>A0A3B0W110_9ZZZZ</name>
<dbReference type="PANTHER" id="PTHR33279">
    <property type="entry name" value="SULFUR CARRIER PROTEIN YEDF-RELATED"/>
    <property type="match status" value="1"/>
</dbReference>
<evidence type="ECO:0000259" key="2">
    <source>
        <dbReference type="PROSITE" id="PS01148"/>
    </source>
</evidence>
<evidence type="ECO:0000313" key="3">
    <source>
        <dbReference type="EMBL" id="VAW44942.1"/>
    </source>
</evidence>
<organism evidence="3">
    <name type="scientific">hydrothermal vent metagenome</name>
    <dbReference type="NCBI Taxonomy" id="652676"/>
    <lineage>
        <taxon>unclassified sequences</taxon>
        <taxon>metagenomes</taxon>
        <taxon>ecological metagenomes</taxon>
    </lineage>
</organism>
<dbReference type="InterPro" id="IPR001455">
    <property type="entry name" value="TusA-like"/>
</dbReference>
<gene>
    <name evidence="3" type="ORF">MNBD_GAMMA04-268</name>
</gene>
<dbReference type="Pfam" id="PF01206">
    <property type="entry name" value="TusA"/>
    <property type="match status" value="1"/>
</dbReference>
<comment type="similarity">
    <text evidence="1">Belongs to the sulfur carrier protein TusA family.</text>
</comment>
<dbReference type="EMBL" id="UOFB01000066">
    <property type="protein sequence ID" value="VAW44942.1"/>
    <property type="molecule type" value="Genomic_DNA"/>
</dbReference>
<dbReference type="PROSITE" id="PS01148">
    <property type="entry name" value="UPF0033"/>
    <property type="match status" value="1"/>
</dbReference>
<accession>A0A3B0W110</accession>